<dbReference type="PRINTS" id="PR00040">
    <property type="entry name" value="HTHMERR"/>
</dbReference>
<accession>A0A1I5ZC98</accession>
<sequence>MTRSRTRGAVSRYRDAVSRESEKPVGEHMQIGEVAERTGLSLRTIRYYEEVGLVVPSARTQGGFRLYTERDVDRLFLAKRMKPLGFHLDEMRELLALLDEPRARRQGVGRLRELTEDAEQRCAELRAKLEAAEEFARTLRDHLTRRESELLARRR</sequence>
<evidence type="ECO:0000313" key="5">
    <source>
        <dbReference type="EMBL" id="SFQ54060.1"/>
    </source>
</evidence>
<organism evidence="5 6">
    <name type="scientific">Amycolatopsis arida</name>
    <dbReference type="NCBI Taxonomy" id="587909"/>
    <lineage>
        <taxon>Bacteria</taxon>
        <taxon>Bacillati</taxon>
        <taxon>Actinomycetota</taxon>
        <taxon>Actinomycetes</taxon>
        <taxon>Pseudonocardiales</taxon>
        <taxon>Pseudonocardiaceae</taxon>
        <taxon>Amycolatopsis</taxon>
    </lineage>
</organism>
<dbReference type="GO" id="GO:0003677">
    <property type="term" value="F:DNA binding"/>
    <property type="evidence" value="ECO:0007669"/>
    <property type="project" value="UniProtKB-KW"/>
</dbReference>
<keyword evidence="1 5" id="KW-0238">DNA-binding</keyword>
<feature type="compositionally biased region" description="Basic and acidic residues" evidence="3">
    <location>
        <begin position="12"/>
        <end position="25"/>
    </location>
</feature>
<feature type="coiled-coil region" evidence="2">
    <location>
        <begin position="108"/>
        <end position="142"/>
    </location>
</feature>
<dbReference type="Gene3D" id="1.10.1660.10">
    <property type="match status" value="1"/>
</dbReference>
<dbReference type="SMART" id="SM00422">
    <property type="entry name" value="HTH_MERR"/>
    <property type="match status" value="1"/>
</dbReference>
<dbReference type="Pfam" id="PF13411">
    <property type="entry name" value="MerR_1"/>
    <property type="match status" value="1"/>
</dbReference>
<dbReference type="InterPro" id="IPR009061">
    <property type="entry name" value="DNA-bd_dom_put_sf"/>
</dbReference>
<gene>
    <name evidence="5" type="ORF">SAMN05421810_10933</name>
</gene>
<evidence type="ECO:0000256" key="1">
    <source>
        <dbReference type="ARBA" id="ARBA00023125"/>
    </source>
</evidence>
<evidence type="ECO:0000256" key="2">
    <source>
        <dbReference type="SAM" id="Coils"/>
    </source>
</evidence>
<dbReference type="InterPro" id="IPR047057">
    <property type="entry name" value="MerR_fam"/>
</dbReference>
<dbReference type="InterPro" id="IPR000551">
    <property type="entry name" value="MerR-type_HTH_dom"/>
</dbReference>
<dbReference type="PROSITE" id="PS00552">
    <property type="entry name" value="HTH_MERR_1"/>
    <property type="match status" value="1"/>
</dbReference>
<dbReference type="AlphaFoldDB" id="A0A1I5ZC98"/>
<protein>
    <submittedName>
        <fullName evidence="5">DNA-binding transcriptional regulator, MerR family</fullName>
    </submittedName>
</protein>
<feature type="region of interest" description="Disordered" evidence="3">
    <location>
        <begin position="1"/>
        <end position="25"/>
    </location>
</feature>
<evidence type="ECO:0000313" key="6">
    <source>
        <dbReference type="Proteomes" id="UP000198727"/>
    </source>
</evidence>
<dbReference type="EMBL" id="FOWW01000009">
    <property type="protein sequence ID" value="SFQ54060.1"/>
    <property type="molecule type" value="Genomic_DNA"/>
</dbReference>
<name>A0A1I5ZC98_9PSEU</name>
<evidence type="ECO:0000256" key="3">
    <source>
        <dbReference type="SAM" id="MobiDB-lite"/>
    </source>
</evidence>
<reference evidence="6" key="1">
    <citation type="submission" date="2016-10" db="EMBL/GenBank/DDBJ databases">
        <authorList>
            <person name="Varghese N."/>
            <person name="Submissions S."/>
        </authorList>
    </citation>
    <scope>NUCLEOTIDE SEQUENCE [LARGE SCALE GENOMIC DNA]</scope>
    <source>
        <strain evidence="6">CGMCC 4.5579</strain>
    </source>
</reference>
<dbReference type="Proteomes" id="UP000198727">
    <property type="component" value="Unassembled WGS sequence"/>
</dbReference>
<evidence type="ECO:0000259" key="4">
    <source>
        <dbReference type="PROSITE" id="PS50937"/>
    </source>
</evidence>
<dbReference type="PROSITE" id="PS50937">
    <property type="entry name" value="HTH_MERR_2"/>
    <property type="match status" value="1"/>
</dbReference>
<keyword evidence="6" id="KW-1185">Reference proteome</keyword>
<dbReference type="STRING" id="587909.SAMN05421810_10933"/>
<dbReference type="PANTHER" id="PTHR30204:SF93">
    <property type="entry name" value="HTH MERR-TYPE DOMAIN-CONTAINING PROTEIN"/>
    <property type="match status" value="1"/>
</dbReference>
<dbReference type="SUPFAM" id="SSF46955">
    <property type="entry name" value="Putative DNA-binding domain"/>
    <property type="match status" value="1"/>
</dbReference>
<dbReference type="PANTHER" id="PTHR30204">
    <property type="entry name" value="REDOX-CYCLING DRUG-SENSING TRANSCRIPTIONAL ACTIVATOR SOXR"/>
    <property type="match status" value="1"/>
</dbReference>
<proteinExistence type="predicted"/>
<feature type="domain" description="HTH merR-type" evidence="4">
    <location>
        <begin position="28"/>
        <end position="97"/>
    </location>
</feature>
<keyword evidence="2" id="KW-0175">Coiled coil</keyword>
<dbReference type="GO" id="GO:0003700">
    <property type="term" value="F:DNA-binding transcription factor activity"/>
    <property type="evidence" value="ECO:0007669"/>
    <property type="project" value="InterPro"/>
</dbReference>